<feature type="compositionally biased region" description="Polar residues" evidence="2">
    <location>
        <begin position="227"/>
        <end position="239"/>
    </location>
</feature>
<accession>A0A7R8WM77</accession>
<evidence type="ECO:0000313" key="3">
    <source>
        <dbReference type="EMBL" id="CAD7231609.1"/>
    </source>
</evidence>
<feature type="region of interest" description="Disordered" evidence="2">
    <location>
        <begin position="204"/>
        <end position="263"/>
    </location>
</feature>
<organism evidence="3">
    <name type="scientific">Cyprideis torosa</name>
    <dbReference type="NCBI Taxonomy" id="163714"/>
    <lineage>
        <taxon>Eukaryota</taxon>
        <taxon>Metazoa</taxon>
        <taxon>Ecdysozoa</taxon>
        <taxon>Arthropoda</taxon>
        <taxon>Crustacea</taxon>
        <taxon>Oligostraca</taxon>
        <taxon>Ostracoda</taxon>
        <taxon>Podocopa</taxon>
        <taxon>Podocopida</taxon>
        <taxon>Cytherocopina</taxon>
        <taxon>Cytheroidea</taxon>
        <taxon>Cytherideidae</taxon>
        <taxon>Cyprideis</taxon>
    </lineage>
</organism>
<sequence length="263" mass="29757">MKKLEEQFSPSLSKSCQKGDSDEVDSPGVVISRLSALVEQLKTFRRETVSLNGIENGIKMESDLMRRIQEYSSRIVKENAELESKEESERQNLKRRFQELSGRIQKESEELEALRFSPGNPLFWESADRVLAKLKRFKDFEYIVNATMVDEETFNFVGQVQDIRTDGLMEVMFMNGSCHCVDIFSLVSVHEFLYQLPYESICSQDDDSNSSVMTSEGDGHRMGDAPPSTSVQETPQATKLAQAAKGVPGKIPMEEGSRMDTRT</sequence>
<reference evidence="3" key="1">
    <citation type="submission" date="2020-11" db="EMBL/GenBank/DDBJ databases">
        <authorList>
            <person name="Tran Van P."/>
        </authorList>
    </citation>
    <scope>NUCLEOTIDE SEQUENCE</scope>
</reference>
<evidence type="ECO:0000256" key="2">
    <source>
        <dbReference type="SAM" id="MobiDB-lite"/>
    </source>
</evidence>
<protein>
    <submittedName>
        <fullName evidence="3">Uncharacterized protein</fullName>
    </submittedName>
</protein>
<proteinExistence type="predicted"/>
<dbReference type="EMBL" id="OB663686">
    <property type="protein sequence ID" value="CAD7231609.1"/>
    <property type="molecule type" value="Genomic_DNA"/>
</dbReference>
<feature type="region of interest" description="Disordered" evidence="2">
    <location>
        <begin position="1"/>
        <end position="25"/>
    </location>
</feature>
<feature type="compositionally biased region" description="Basic and acidic residues" evidence="2">
    <location>
        <begin position="252"/>
        <end position="263"/>
    </location>
</feature>
<keyword evidence="1" id="KW-0175">Coiled coil</keyword>
<feature type="coiled-coil region" evidence="1">
    <location>
        <begin position="68"/>
        <end position="110"/>
    </location>
</feature>
<dbReference type="AlphaFoldDB" id="A0A7R8WM77"/>
<evidence type="ECO:0000256" key="1">
    <source>
        <dbReference type="SAM" id="Coils"/>
    </source>
</evidence>
<name>A0A7R8WM77_9CRUS</name>
<gene>
    <name evidence="3" type="ORF">CTOB1V02_LOCUS9456</name>
</gene>
<feature type="compositionally biased region" description="Polar residues" evidence="2">
    <location>
        <begin position="8"/>
        <end position="18"/>
    </location>
</feature>